<dbReference type="InterPro" id="IPR001810">
    <property type="entry name" value="F-box_dom"/>
</dbReference>
<dbReference type="SUPFAM" id="SSF81383">
    <property type="entry name" value="F-box domain"/>
    <property type="match status" value="1"/>
</dbReference>
<feature type="domain" description="F-box" evidence="1">
    <location>
        <begin position="49"/>
        <end position="96"/>
    </location>
</feature>
<evidence type="ECO:0000313" key="3">
    <source>
        <dbReference type="Proteomes" id="UP001140560"/>
    </source>
</evidence>
<organism evidence="2 3">
    <name type="scientific">Neocucurbitaria cava</name>
    <dbReference type="NCBI Taxonomy" id="798079"/>
    <lineage>
        <taxon>Eukaryota</taxon>
        <taxon>Fungi</taxon>
        <taxon>Dikarya</taxon>
        <taxon>Ascomycota</taxon>
        <taxon>Pezizomycotina</taxon>
        <taxon>Dothideomycetes</taxon>
        <taxon>Pleosporomycetidae</taxon>
        <taxon>Pleosporales</taxon>
        <taxon>Pleosporineae</taxon>
        <taxon>Cucurbitariaceae</taxon>
        <taxon>Neocucurbitaria</taxon>
    </lineage>
</organism>
<dbReference type="CDD" id="cd09917">
    <property type="entry name" value="F-box_SF"/>
    <property type="match status" value="1"/>
</dbReference>
<comment type="caution">
    <text evidence="2">The sequence shown here is derived from an EMBL/GenBank/DDBJ whole genome shotgun (WGS) entry which is preliminary data.</text>
</comment>
<dbReference type="EMBL" id="JAPEUY010000001">
    <property type="protein sequence ID" value="KAJ4377815.1"/>
    <property type="molecule type" value="Genomic_DNA"/>
</dbReference>
<proteinExistence type="predicted"/>
<accession>A0A9W8YGS5</accession>
<dbReference type="PROSITE" id="PS50181">
    <property type="entry name" value="FBOX"/>
    <property type="match status" value="1"/>
</dbReference>
<gene>
    <name evidence="2" type="ORF">N0V83_000645</name>
</gene>
<evidence type="ECO:0000313" key="2">
    <source>
        <dbReference type="EMBL" id="KAJ4377815.1"/>
    </source>
</evidence>
<dbReference type="Proteomes" id="UP001140560">
    <property type="component" value="Unassembled WGS sequence"/>
</dbReference>
<dbReference type="SMART" id="SM00256">
    <property type="entry name" value="FBOX"/>
    <property type="match status" value="1"/>
</dbReference>
<sequence length="315" mass="36218">MDATTFIDGFKALPPHDARSTALEAFVNQLTPYEWRKLHELISARTFQFDIVGQLPIELVVHIFSYLDTSTPYRLRLVCKRWNHSLRSLDVLKKGLDQWYAGNFNLQNADYALCEQKARAVHNFRNGNPTRVLQIYQSEKVYKMTLVGDTLIHETPVGDKVFALEMHMNLRGTSKFARFQFDEQLNRFTNIDDPELGPSPWIETAKLWWNDTFYGTAQVTEDLSTRILLEYKGTSGKPRLKPLTLKPEHMRGMIGEFVPKVIVNENYILCNTGGSIQLLFFDDNDIRPKQSGSIFNVGQLKVEPSQLRKFGPSNV</sequence>
<dbReference type="InterPro" id="IPR036047">
    <property type="entry name" value="F-box-like_dom_sf"/>
</dbReference>
<protein>
    <recommendedName>
        <fullName evidence="1">F-box domain-containing protein</fullName>
    </recommendedName>
</protein>
<dbReference type="Gene3D" id="1.20.1280.50">
    <property type="match status" value="1"/>
</dbReference>
<evidence type="ECO:0000259" key="1">
    <source>
        <dbReference type="PROSITE" id="PS50181"/>
    </source>
</evidence>
<dbReference type="OrthoDB" id="5295250at2759"/>
<dbReference type="AlphaFoldDB" id="A0A9W8YGS5"/>
<dbReference type="Pfam" id="PF12937">
    <property type="entry name" value="F-box-like"/>
    <property type="match status" value="1"/>
</dbReference>
<name>A0A9W8YGS5_9PLEO</name>
<reference evidence="2" key="1">
    <citation type="submission" date="2022-10" db="EMBL/GenBank/DDBJ databases">
        <title>Tapping the CABI collections for fungal endophytes: first genome assemblies for Collariella, Neodidymelliopsis, Ascochyta clinopodiicola, Didymella pomorum, Didymosphaeria variabile, Neocosmospora piperis and Neocucurbitaria cava.</title>
        <authorList>
            <person name="Hill R."/>
        </authorList>
    </citation>
    <scope>NUCLEOTIDE SEQUENCE</scope>
    <source>
        <strain evidence="2">IMI 356814</strain>
    </source>
</reference>
<keyword evidence="3" id="KW-1185">Reference proteome</keyword>